<gene>
    <name evidence="1" type="ORF">NCTC13292_01808</name>
</gene>
<name>A0A378J5F2_9GAMM</name>
<dbReference type="Proteomes" id="UP000254677">
    <property type="component" value="Unassembled WGS sequence"/>
</dbReference>
<dbReference type="OrthoDB" id="5654674at2"/>
<evidence type="ECO:0000313" key="2">
    <source>
        <dbReference type="Proteomes" id="UP000254677"/>
    </source>
</evidence>
<proteinExistence type="predicted"/>
<dbReference type="EMBL" id="UGOA01000001">
    <property type="protein sequence ID" value="STX42845.1"/>
    <property type="molecule type" value="Genomic_DNA"/>
</dbReference>
<evidence type="ECO:0000313" key="1">
    <source>
        <dbReference type="EMBL" id="STX42845.1"/>
    </source>
</evidence>
<protein>
    <submittedName>
        <fullName evidence="1">Uncharacterized protein</fullName>
    </submittedName>
</protein>
<reference evidence="1 2" key="1">
    <citation type="submission" date="2018-06" db="EMBL/GenBank/DDBJ databases">
        <authorList>
            <consortium name="Pathogen Informatics"/>
            <person name="Doyle S."/>
        </authorList>
    </citation>
    <scope>NUCLEOTIDE SEQUENCE [LARGE SCALE GENOMIC DNA]</scope>
    <source>
        <strain evidence="1 2">NCTC13292</strain>
    </source>
</reference>
<accession>A0A378J5F2</accession>
<dbReference type="RefSeq" id="WP_115221484.1">
    <property type="nucleotide sequence ID" value="NZ_CAXYJE010000003.1"/>
</dbReference>
<sequence length="476" mass="54575">MIPTSTTNDDSITASPHKKVMVAQGEQFAQWQWLPHDLWKEILAYVQYEYNQHHHAFFKPAYARVNKQFNQYANFLMSFPTEKNYQLMVHCLIGKEGVEHLIRVAFPTSKNSYQALFNHISLEVAKIVPDISFEPFEAICNEKENFIQSYDDWSDVLTCLSPSGQESEIKREELLNQLFGLDAKIQERLMTLTADKTYHYALLALAYIQKNKSLKNLEKLACLYAETGFLRGALFILEFCQGFGIWQDSSQLHTFRLDKNNFLLKVLESSVVWPPLGERLGRYMMDHYAFHYDLGFILKALAVCRTFNPAVKLLLLDVRHYKSPMELLKLIVVVGEHLENSDDSQLFPAQRLEAIDSFVAQLPQIELSEEEEKASEDLNAGDEDEGFLLEAVYLMVKGIKARMENQTLSLPLSMVTEIDDDEEENEDDEAVMEPVGDLQEFFAATPGIANDQQQFYDEAAKLYQSLALTHSPGKGY</sequence>
<keyword evidence="2" id="KW-1185">Reference proteome</keyword>
<dbReference type="AlphaFoldDB" id="A0A378J5F2"/>
<organism evidence="1 2">
    <name type="scientific">Legionella donaldsonii</name>
    <dbReference type="NCBI Taxonomy" id="45060"/>
    <lineage>
        <taxon>Bacteria</taxon>
        <taxon>Pseudomonadati</taxon>
        <taxon>Pseudomonadota</taxon>
        <taxon>Gammaproteobacteria</taxon>
        <taxon>Legionellales</taxon>
        <taxon>Legionellaceae</taxon>
        <taxon>Legionella</taxon>
    </lineage>
</organism>